<accession>A0ABQ1R675</accession>
<dbReference type="InterPro" id="IPR015927">
    <property type="entry name" value="Peptidase_S24_S26A/B/C"/>
</dbReference>
<evidence type="ECO:0000259" key="2">
    <source>
        <dbReference type="Pfam" id="PF01844"/>
    </source>
</evidence>
<name>A0ABQ1R675_9ALTE</name>
<dbReference type="InterPro" id="IPR036286">
    <property type="entry name" value="LexA/Signal_pep-like_sf"/>
</dbReference>
<evidence type="ECO:0008006" key="5">
    <source>
        <dbReference type="Google" id="ProtNLM"/>
    </source>
</evidence>
<dbReference type="Proteomes" id="UP000614272">
    <property type="component" value="Unassembled WGS sequence"/>
</dbReference>
<evidence type="ECO:0000313" key="3">
    <source>
        <dbReference type="EMBL" id="GGD59635.1"/>
    </source>
</evidence>
<sequence>MSYMQQQLAFITYIQRMLVEGDFSATYKFALLHALADLCIEHPLQDETSELVITLDSLVDKLIMLYWHHAVPFSSEHQGEEALLRQNSGRQSKLISILYECQSRGVRNIHQLKASDRWPEIYKATLRTLKEGPLWRLQILSKQEECFLYPHHREQQFIQLNGGIAHCFRRFYDLVVFLAKNAWLQKIQSIKFNQALIGAQSQLQDFLFGVDRNALSKVAPVLVEIQQNRCFYCRKPMKDNVAVDHFIPFSRYSTDLGHNFVAAHAGCNNSKRDHLAAQPHRERWQEQNLVVHNRTLAEALSAWFYCDEQKSLAVADWAYAVASSTGAKLWLAKDSFTEAGIAHSGAADTAPVIEQVAETTTKPAAEPVPINQQAANQVPYFPDLKIACGHFKTGRSDEVEMRSVEQYAGVLDPQRHFLARASGNSMNGGKNPVADGDLLLLEWVTPEHAGSITGQTMAIERQDEAGDNQYVLRVIRKSAEGEYWLHATNPDYKDFAATEAMRPFARLKEQL</sequence>
<keyword evidence="4" id="KW-1185">Reference proteome</keyword>
<reference evidence="4" key="1">
    <citation type="journal article" date="2019" name="Int. J. Syst. Evol. Microbiol.">
        <title>The Global Catalogue of Microorganisms (GCM) 10K type strain sequencing project: providing services to taxonomists for standard genome sequencing and annotation.</title>
        <authorList>
            <consortium name="The Broad Institute Genomics Platform"/>
            <consortium name="The Broad Institute Genome Sequencing Center for Infectious Disease"/>
            <person name="Wu L."/>
            <person name="Ma J."/>
        </authorList>
    </citation>
    <scope>NUCLEOTIDE SEQUENCE [LARGE SCALE GENOMIC DNA]</scope>
    <source>
        <strain evidence="4">CGMCC 1.12923</strain>
    </source>
</reference>
<evidence type="ECO:0000313" key="4">
    <source>
        <dbReference type="Proteomes" id="UP000614272"/>
    </source>
</evidence>
<feature type="domain" description="HNH" evidence="2">
    <location>
        <begin position="230"/>
        <end position="272"/>
    </location>
</feature>
<dbReference type="CDD" id="cd00085">
    <property type="entry name" value="HNHc"/>
    <property type="match status" value="1"/>
</dbReference>
<gene>
    <name evidence="3" type="ORF">GCM10011357_13690</name>
</gene>
<proteinExistence type="predicted"/>
<dbReference type="Gene3D" id="2.10.109.10">
    <property type="entry name" value="Umud Fragment, subunit A"/>
    <property type="match status" value="1"/>
</dbReference>
<dbReference type="RefSeq" id="WP_229748084.1">
    <property type="nucleotide sequence ID" value="NZ_BMGJ01000004.1"/>
</dbReference>
<dbReference type="Pfam" id="PF00717">
    <property type="entry name" value="Peptidase_S24"/>
    <property type="match status" value="1"/>
</dbReference>
<comment type="caution">
    <text evidence="3">The sequence shown here is derived from an EMBL/GenBank/DDBJ whole genome shotgun (WGS) entry which is preliminary data.</text>
</comment>
<dbReference type="InterPro" id="IPR002711">
    <property type="entry name" value="HNH"/>
</dbReference>
<protein>
    <recommendedName>
        <fullName evidence="5">HNH nuclease domain-containing protein</fullName>
    </recommendedName>
</protein>
<dbReference type="Pfam" id="PF01844">
    <property type="entry name" value="HNH"/>
    <property type="match status" value="1"/>
</dbReference>
<evidence type="ECO:0000259" key="1">
    <source>
        <dbReference type="Pfam" id="PF00717"/>
    </source>
</evidence>
<dbReference type="SUPFAM" id="SSF51306">
    <property type="entry name" value="LexA/Signal peptidase"/>
    <property type="match status" value="1"/>
</dbReference>
<organism evidence="3 4">
    <name type="scientific">Lacimicrobium alkaliphilum</name>
    <dbReference type="NCBI Taxonomy" id="1526571"/>
    <lineage>
        <taxon>Bacteria</taxon>
        <taxon>Pseudomonadati</taxon>
        <taxon>Pseudomonadota</taxon>
        <taxon>Gammaproteobacteria</taxon>
        <taxon>Alteromonadales</taxon>
        <taxon>Alteromonadaceae</taxon>
        <taxon>Lacimicrobium</taxon>
    </lineage>
</organism>
<dbReference type="EMBL" id="BMGJ01000004">
    <property type="protein sequence ID" value="GGD59635.1"/>
    <property type="molecule type" value="Genomic_DNA"/>
</dbReference>
<dbReference type="Gene3D" id="1.10.30.50">
    <property type="match status" value="1"/>
</dbReference>
<feature type="domain" description="Peptidase S24/S26A/S26B/S26C" evidence="1">
    <location>
        <begin position="407"/>
        <end position="499"/>
    </location>
</feature>
<dbReference type="InterPro" id="IPR003615">
    <property type="entry name" value="HNH_nuc"/>
</dbReference>